<evidence type="ECO:0000313" key="3">
    <source>
        <dbReference type="Proteomes" id="UP000807504"/>
    </source>
</evidence>
<reference evidence="2" key="1">
    <citation type="journal article" date="2020" name="bioRxiv">
        <title>Chromosome-level reference genome of the European wasp spider Argiope bruennichi: a resource for studies on range expansion and evolutionary adaptation.</title>
        <authorList>
            <person name="Sheffer M.M."/>
            <person name="Hoppe A."/>
            <person name="Krehenwinkel H."/>
            <person name="Uhl G."/>
            <person name="Kuss A.W."/>
            <person name="Jensen L."/>
            <person name="Jensen C."/>
            <person name="Gillespie R.G."/>
            <person name="Hoff K.J."/>
            <person name="Prost S."/>
        </authorList>
    </citation>
    <scope>NUCLEOTIDE SEQUENCE</scope>
</reference>
<keyword evidence="3" id="KW-1185">Reference proteome</keyword>
<feature type="region of interest" description="Disordered" evidence="1">
    <location>
        <begin position="1"/>
        <end position="28"/>
    </location>
</feature>
<evidence type="ECO:0000256" key="1">
    <source>
        <dbReference type="SAM" id="MobiDB-lite"/>
    </source>
</evidence>
<sequence>MRKDRVPESQRKIRLGETTNDASSHARQPVKMQIDSVVKSMEQLLFSPESTSTRSRQVSYTNRTIFPANLVCVYPQLFTEQRYSFCPAHQGVDPVTRQEQSHMLASIHLAGKRCSIKAVTIPAT</sequence>
<proteinExistence type="predicted"/>
<dbReference type="AlphaFoldDB" id="A0A8T0G7M5"/>
<comment type="caution">
    <text evidence="2">The sequence shown here is derived from an EMBL/GenBank/DDBJ whole genome shotgun (WGS) entry which is preliminary data.</text>
</comment>
<dbReference type="EMBL" id="JABXBU010000001">
    <property type="protein sequence ID" value="KAF8797283.1"/>
    <property type="molecule type" value="Genomic_DNA"/>
</dbReference>
<evidence type="ECO:0000313" key="2">
    <source>
        <dbReference type="EMBL" id="KAF8797283.1"/>
    </source>
</evidence>
<gene>
    <name evidence="2" type="ORF">HNY73_001566</name>
</gene>
<organism evidence="2 3">
    <name type="scientific">Argiope bruennichi</name>
    <name type="common">Wasp spider</name>
    <name type="synonym">Aranea bruennichi</name>
    <dbReference type="NCBI Taxonomy" id="94029"/>
    <lineage>
        <taxon>Eukaryota</taxon>
        <taxon>Metazoa</taxon>
        <taxon>Ecdysozoa</taxon>
        <taxon>Arthropoda</taxon>
        <taxon>Chelicerata</taxon>
        <taxon>Arachnida</taxon>
        <taxon>Araneae</taxon>
        <taxon>Araneomorphae</taxon>
        <taxon>Entelegynae</taxon>
        <taxon>Araneoidea</taxon>
        <taxon>Araneidae</taxon>
        <taxon>Argiope</taxon>
    </lineage>
</organism>
<feature type="compositionally biased region" description="Basic and acidic residues" evidence="1">
    <location>
        <begin position="1"/>
        <end position="15"/>
    </location>
</feature>
<accession>A0A8T0G7M5</accession>
<protein>
    <submittedName>
        <fullName evidence="2">Uncharacterized protein</fullName>
    </submittedName>
</protein>
<feature type="compositionally biased region" description="Polar residues" evidence="1">
    <location>
        <begin position="17"/>
        <end position="26"/>
    </location>
</feature>
<name>A0A8T0G7M5_ARGBR</name>
<dbReference type="Proteomes" id="UP000807504">
    <property type="component" value="Unassembled WGS sequence"/>
</dbReference>
<reference evidence="2" key="2">
    <citation type="submission" date="2020-06" db="EMBL/GenBank/DDBJ databases">
        <authorList>
            <person name="Sheffer M."/>
        </authorList>
    </citation>
    <scope>NUCLEOTIDE SEQUENCE</scope>
</reference>